<gene>
    <name evidence="1" type="ORF">BVAVS116_H0037</name>
</gene>
<dbReference type="EMBL" id="CP001440">
    <property type="protein sequence ID" value="ACN52951.1"/>
    <property type="molecule type" value="Genomic_DNA"/>
</dbReference>
<sequence length="37" mass="4327">MNRFNFKFLFLLILFGYGLHPLGAVDKFLVDIEHSVD</sequence>
<dbReference type="Proteomes" id="UP000006163">
    <property type="component" value="Plasmid VS116_lp28-3"/>
</dbReference>
<accession>C0R994</accession>
<name>C0R994_BORVA</name>
<keyword evidence="2" id="KW-1185">Reference proteome</keyword>
<evidence type="ECO:0000313" key="1">
    <source>
        <dbReference type="EMBL" id="ACN52951.1"/>
    </source>
</evidence>
<proteinExistence type="predicted"/>
<dbReference type="HOGENOM" id="CLU_3340934_0_0_12"/>
<reference evidence="1 2" key="1">
    <citation type="journal article" date="2012" name="J. Bacteriol.">
        <title>Whole-Genome Sequences of Borrelia bissettii, Borrelia valaisiana, and Borrelia spielmanii.</title>
        <authorList>
            <person name="Schutzer S.E."/>
            <person name="Fraser-Liggett C.M."/>
            <person name="Qiu W.G."/>
            <person name="Kraiczy P."/>
            <person name="Mongodin E.F."/>
            <person name="Dunn J.J."/>
            <person name="Luft B.J."/>
            <person name="Casjens S.R."/>
        </authorList>
    </citation>
    <scope>NUCLEOTIDE SEQUENCE [LARGE SCALE GENOMIC DNA]</scope>
    <source>
        <strain evidence="1 2">VS116</strain>
        <plasmid evidence="1">VS116_lp28-3</plasmid>
    </source>
</reference>
<protein>
    <submittedName>
        <fullName evidence="1">Uncharacterized protein</fullName>
    </submittedName>
</protein>
<dbReference type="AlphaFoldDB" id="C0R994"/>
<geneLocation type="plasmid" evidence="1 2">
    <name>VS116_lp28-3</name>
</geneLocation>
<organism evidence="1 2">
    <name type="scientific">Borreliella valaisiana VS116</name>
    <dbReference type="NCBI Taxonomy" id="445987"/>
    <lineage>
        <taxon>Bacteria</taxon>
        <taxon>Pseudomonadati</taxon>
        <taxon>Spirochaetota</taxon>
        <taxon>Spirochaetia</taxon>
        <taxon>Spirochaetales</taxon>
        <taxon>Borreliaceae</taxon>
        <taxon>Borreliella</taxon>
    </lineage>
</organism>
<evidence type="ECO:0000313" key="2">
    <source>
        <dbReference type="Proteomes" id="UP000006163"/>
    </source>
</evidence>
<keyword evidence="1" id="KW-0614">Plasmid</keyword>